<dbReference type="STRING" id="644352.J3NHJ9"/>
<dbReference type="RefSeq" id="XP_009216751.1">
    <property type="nucleotide sequence ID" value="XM_009218487.1"/>
</dbReference>
<reference evidence="3" key="4">
    <citation type="journal article" date="2015" name="G3 (Bethesda)">
        <title>Genome sequences of three phytopathogenic species of the Magnaporthaceae family of fungi.</title>
        <authorList>
            <person name="Okagaki L.H."/>
            <person name="Nunes C.C."/>
            <person name="Sailsbery J."/>
            <person name="Clay B."/>
            <person name="Brown D."/>
            <person name="John T."/>
            <person name="Oh Y."/>
            <person name="Young N."/>
            <person name="Fitzgerald M."/>
            <person name="Haas B.J."/>
            <person name="Zeng Q."/>
            <person name="Young S."/>
            <person name="Adiconis X."/>
            <person name="Fan L."/>
            <person name="Levin J.Z."/>
            <person name="Mitchell T.K."/>
            <person name="Okubara P.A."/>
            <person name="Farman M.L."/>
            <person name="Kohn L.M."/>
            <person name="Birren B."/>
            <person name="Ma L.-J."/>
            <person name="Dean R.A."/>
        </authorList>
    </citation>
    <scope>NUCLEOTIDE SEQUENCE</scope>
    <source>
        <strain evidence="3">R3-111a-1</strain>
    </source>
</reference>
<accession>J3NHJ9</accession>
<sequence length="588" mass="66748">MKDFDAKYGNWPRRLLHVPTLTSHEWRPGHRYGGHERPAYNTLSYTWGRYALKEGEQPAVKALPIRIEGRRTWKIPRINPAHFSVEEFHAAVKLATAAFSPLDLDNRWIERRHMDPELVVDFLWLDVACIDQEHAKTKLAEINRQAAIFQNSRTSCVWLGHLGHDQLLEIQDFCRERGWSQLPVNNKTNKEQQHLEWVQQRLSRVQEIVELVLLNKQESDDKDAARTMAPWFSSLWTLQEAYLRPHSCLLPRDCLDMLDGPAAGSSQRMLTLRDLNMALLPAVALCNECVALDVGPRDRLRAIADKVHEAGLRELYSKSPFAIFAASSRREAWDPCDRVYGIMQIFGIQLPLRRRGDGKSCTPAELRQMLSEKLLLAYPVETQLFVHTEPPRDPMSKWRIGSSAALPRWANDLVGPARSSERVHWERPHPARPLPLCRFSVTHGSAYFQGRLCALNDLLVSFETFDAVRPLDHETASERVEESMGNVDVTFDMIPSTLPGGSRLQIPGITGFLFADINYHYNDIHKILAKMATNSKDTDGGDVQVLLLGSCLDPLLASYLKQEGAACEGFGAAWREEHDECGSRQIVG</sequence>
<name>J3NHJ9_GAET3</name>
<dbReference type="OrthoDB" id="2157530at2759"/>
<keyword evidence="4" id="KW-1185">Reference proteome</keyword>
<evidence type="ECO:0000259" key="1">
    <source>
        <dbReference type="Pfam" id="PF06985"/>
    </source>
</evidence>
<dbReference type="GeneID" id="20341194"/>
<dbReference type="VEuPathDB" id="FungiDB:GGTG_00736"/>
<reference evidence="3" key="5">
    <citation type="submission" date="2018-04" db="UniProtKB">
        <authorList>
            <consortium name="EnsemblFungi"/>
        </authorList>
    </citation>
    <scope>IDENTIFICATION</scope>
    <source>
        <strain evidence="3">R3-111a-1</strain>
    </source>
</reference>
<dbReference type="AlphaFoldDB" id="J3NHJ9"/>
<dbReference type="eggNOG" id="ENOG502SUUJ">
    <property type="taxonomic scope" value="Eukaryota"/>
</dbReference>
<dbReference type="PANTHER" id="PTHR24148">
    <property type="entry name" value="ANKYRIN REPEAT DOMAIN-CONTAINING PROTEIN 39 HOMOLOG-RELATED"/>
    <property type="match status" value="1"/>
</dbReference>
<protein>
    <recommendedName>
        <fullName evidence="1">Heterokaryon incompatibility domain-containing protein</fullName>
    </recommendedName>
</protein>
<dbReference type="InterPro" id="IPR052895">
    <property type="entry name" value="HetReg/Transcr_Mod"/>
</dbReference>
<gene>
    <name evidence="3" type="primary">20341194</name>
    <name evidence="2" type="ORF">GGTG_00736</name>
</gene>
<dbReference type="InterPro" id="IPR010730">
    <property type="entry name" value="HET"/>
</dbReference>
<dbReference type="Proteomes" id="UP000006039">
    <property type="component" value="Unassembled WGS sequence"/>
</dbReference>
<organism evidence="2">
    <name type="scientific">Gaeumannomyces tritici (strain R3-111a-1)</name>
    <name type="common">Wheat and barley take-all root rot fungus</name>
    <name type="synonym">Gaeumannomyces graminis var. tritici</name>
    <dbReference type="NCBI Taxonomy" id="644352"/>
    <lineage>
        <taxon>Eukaryota</taxon>
        <taxon>Fungi</taxon>
        <taxon>Dikarya</taxon>
        <taxon>Ascomycota</taxon>
        <taxon>Pezizomycotina</taxon>
        <taxon>Sordariomycetes</taxon>
        <taxon>Sordariomycetidae</taxon>
        <taxon>Magnaporthales</taxon>
        <taxon>Magnaporthaceae</taxon>
        <taxon>Gaeumannomyces</taxon>
    </lineage>
</organism>
<reference evidence="2" key="2">
    <citation type="submission" date="2010-07" db="EMBL/GenBank/DDBJ databases">
        <authorList>
            <consortium name="The Broad Institute Genome Sequencing Platform"/>
            <consortium name="Broad Institute Genome Sequencing Center for Infectious Disease"/>
            <person name="Ma L.-J."/>
            <person name="Dead R."/>
            <person name="Young S."/>
            <person name="Zeng Q."/>
            <person name="Koehrsen M."/>
            <person name="Alvarado L."/>
            <person name="Berlin A."/>
            <person name="Chapman S.B."/>
            <person name="Chen Z."/>
            <person name="Freedman E."/>
            <person name="Gellesch M."/>
            <person name="Goldberg J."/>
            <person name="Griggs A."/>
            <person name="Gujja S."/>
            <person name="Heilman E.R."/>
            <person name="Heiman D."/>
            <person name="Hepburn T."/>
            <person name="Howarth C."/>
            <person name="Jen D."/>
            <person name="Larson L."/>
            <person name="Mehta T."/>
            <person name="Neiman D."/>
            <person name="Pearson M."/>
            <person name="Roberts A."/>
            <person name="Saif S."/>
            <person name="Shea T."/>
            <person name="Shenoy N."/>
            <person name="Sisk P."/>
            <person name="Stolte C."/>
            <person name="Sykes S."/>
            <person name="Walk T."/>
            <person name="White J."/>
            <person name="Yandava C."/>
            <person name="Haas B."/>
            <person name="Nusbaum C."/>
            <person name="Birren B."/>
        </authorList>
    </citation>
    <scope>NUCLEOTIDE SEQUENCE</scope>
    <source>
        <strain evidence="2">R3-111a-1</strain>
    </source>
</reference>
<evidence type="ECO:0000313" key="2">
    <source>
        <dbReference type="EMBL" id="EJT80742.1"/>
    </source>
</evidence>
<feature type="domain" description="Heterokaryon incompatibility" evidence="1">
    <location>
        <begin position="40"/>
        <end position="240"/>
    </location>
</feature>
<dbReference type="HOGENOM" id="CLU_025795_0_0_1"/>
<dbReference type="PANTHER" id="PTHR24148:SF64">
    <property type="entry name" value="HETEROKARYON INCOMPATIBILITY DOMAIN-CONTAINING PROTEIN"/>
    <property type="match status" value="1"/>
</dbReference>
<dbReference type="EMBL" id="GL385395">
    <property type="protein sequence ID" value="EJT80742.1"/>
    <property type="molecule type" value="Genomic_DNA"/>
</dbReference>
<evidence type="ECO:0000313" key="4">
    <source>
        <dbReference type="Proteomes" id="UP000006039"/>
    </source>
</evidence>
<reference evidence="4" key="1">
    <citation type="submission" date="2010-07" db="EMBL/GenBank/DDBJ databases">
        <title>The genome sequence of Gaeumannomyces graminis var. tritici strain R3-111a-1.</title>
        <authorList>
            <consortium name="The Broad Institute Genome Sequencing Platform"/>
            <person name="Ma L.-J."/>
            <person name="Dead R."/>
            <person name="Young S."/>
            <person name="Zeng Q."/>
            <person name="Koehrsen M."/>
            <person name="Alvarado L."/>
            <person name="Berlin A."/>
            <person name="Chapman S.B."/>
            <person name="Chen Z."/>
            <person name="Freedman E."/>
            <person name="Gellesch M."/>
            <person name="Goldberg J."/>
            <person name="Griggs A."/>
            <person name="Gujja S."/>
            <person name="Heilman E.R."/>
            <person name="Heiman D."/>
            <person name="Hepburn T."/>
            <person name="Howarth C."/>
            <person name="Jen D."/>
            <person name="Larson L."/>
            <person name="Mehta T."/>
            <person name="Neiman D."/>
            <person name="Pearson M."/>
            <person name="Roberts A."/>
            <person name="Saif S."/>
            <person name="Shea T."/>
            <person name="Shenoy N."/>
            <person name="Sisk P."/>
            <person name="Stolte C."/>
            <person name="Sykes S."/>
            <person name="Walk T."/>
            <person name="White J."/>
            <person name="Yandava C."/>
            <person name="Haas B."/>
            <person name="Nusbaum C."/>
            <person name="Birren B."/>
        </authorList>
    </citation>
    <scope>NUCLEOTIDE SEQUENCE [LARGE SCALE GENOMIC DNA]</scope>
    <source>
        <strain evidence="4">R3-111a-1</strain>
    </source>
</reference>
<reference evidence="2" key="3">
    <citation type="submission" date="2010-09" db="EMBL/GenBank/DDBJ databases">
        <title>Annotation of Gaeumannomyces graminis var. tritici R3-111a-1.</title>
        <authorList>
            <consortium name="The Broad Institute Genome Sequencing Platform"/>
            <person name="Ma L.-J."/>
            <person name="Dead R."/>
            <person name="Young S.K."/>
            <person name="Zeng Q."/>
            <person name="Gargeya S."/>
            <person name="Fitzgerald M."/>
            <person name="Haas B."/>
            <person name="Abouelleil A."/>
            <person name="Alvarado L."/>
            <person name="Arachchi H.M."/>
            <person name="Berlin A."/>
            <person name="Brown A."/>
            <person name="Chapman S.B."/>
            <person name="Chen Z."/>
            <person name="Dunbar C."/>
            <person name="Freedman E."/>
            <person name="Gearin G."/>
            <person name="Gellesch M."/>
            <person name="Goldberg J."/>
            <person name="Griggs A."/>
            <person name="Gujja S."/>
            <person name="Heiman D."/>
            <person name="Howarth C."/>
            <person name="Larson L."/>
            <person name="Lui A."/>
            <person name="MacDonald P.J.P."/>
            <person name="Mehta T."/>
            <person name="Montmayeur A."/>
            <person name="Murphy C."/>
            <person name="Neiman D."/>
            <person name="Pearson M."/>
            <person name="Priest M."/>
            <person name="Roberts A."/>
            <person name="Saif S."/>
            <person name="Shea T."/>
            <person name="Shenoy N."/>
            <person name="Sisk P."/>
            <person name="Stolte C."/>
            <person name="Sykes S."/>
            <person name="Yandava C."/>
            <person name="Wortman J."/>
            <person name="Nusbaum C."/>
            <person name="Birren B."/>
        </authorList>
    </citation>
    <scope>NUCLEOTIDE SEQUENCE</scope>
    <source>
        <strain evidence="2">R3-111a-1</strain>
    </source>
</reference>
<dbReference type="EnsemblFungi" id="EJT80742">
    <property type="protein sequence ID" value="EJT80742"/>
    <property type="gene ID" value="GGTG_00736"/>
</dbReference>
<proteinExistence type="predicted"/>
<dbReference type="Pfam" id="PF06985">
    <property type="entry name" value="HET"/>
    <property type="match status" value="1"/>
</dbReference>
<evidence type="ECO:0000313" key="3">
    <source>
        <dbReference type="EnsemblFungi" id="EJT80742"/>
    </source>
</evidence>